<protein>
    <submittedName>
        <fullName evidence="1">Uncharacterized protein</fullName>
    </submittedName>
</protein>
<dbReference type="InParanoid" id="A0A0C2TJC1"/>
<reference evidence="1 2" key="1">
    <citation type="submission" date="2014-04" db="EMBL/GenBank/DDBJ databases">
        <title>Evolutionary Origins and Diversification of the Mycorrhizal Mutualists.</title>
        <authorList>
            <consortium name="DOE Joint Genome Institute"/>
            <consortium name="Mycorrhizal Genomics Consortium"/>
            <person name="Kohler A."/>
            <person name="Kuo A."/>
            <person name="Nagy L.G."/>
            <person name="Floudas D."/>
            <person name="Copeland A."/>
            <person name="Barry K.W."/>
            <person name="Cichocki N."/>
            <person name="Veneault-Fourrey C."/>
            <person name="LaButti K."/>
            <person name="Lindquist E.A."/>
            <person name="Lipzen A."/>
            <person name="Lundell T."/>
            <person name="Morin E."/>
            <person name="Murat C."/>
            <person name="Riley R."/>
            <person name="Ohm R."/>
            <person name="Sun H."/>
            <person name="Tunlid A."/>
            <person name="Henrissat B."/>
            <person name="Grigoriev I.V."/>
            <person name="Hibbett D.S."/>
            <person name="Martin F."/>
        </authorList>
    </citation>
    <scope>NUCLEOTIDE SEQUENCE [LARGE SCALE GENOMIC DNA]</scope>
    <source>
        <strain evidence="1 2">Koide BX008</strain>
    </source>
</reference>
<proteinExistence type="predicted"/>
<accession>A0A0C2TJC1</accession>
<gene>
    <name evidence="1" type="ORF">M378DRAFT_1025701</name>
</gene>
<feature type="non-terminal residue" evidence="1">
    <location>
        <position position="1"/>
    </location>
</feature>
<dbReference type="AlphaFoldDB" id="A0A0C2TJC1"/>
<dbReference type="HOGENOM" id="CLU_2728996_0_0_1"/>
<keyword evidence="2" id="KW-1185">Reference proteome</keyword>
<sequence>PTRPESSSSALYASLIHLSNVELCSRQHFRVKKMRWYMNNLRGCRRWISGCSLSTRRKQLTTLRLVPVLLVL</sequence>
<organism evidence="1 2">
    <name type="scientific">Amanita muscaria (strain Koide BX008)</name>
    <dbReference type="NCBI Taxonomy" id="946122"/>
    <lineage>
        <taxon>Eukaryota</taxon>
        <taxon>Fungi</taxon>
        <taxon>Dikarya</taxon>
        <taxon>Basidiomycota</taxon>
        <taxon>Agaricomycotina</taxon>
        <taxon>Agaricomycetes</taxon>
        <taxon>Agaricomycetidae</taxon>
        <taxon>Agaricales</taxon>
        <taxon>Pluteineae</taxon>
        <taxon>Amanitaceae</taxon>
        <taxon>Amanita</taxon>
    </lineage>
</organism>
<dbReference type="Proteomes" id="UP000054549">
    <property type="component" value="Unassembled WGS sequence"/>
</dbReference>
<dbReference type="EMBL" id="KN818233">
    <property type="protein sequence ID" value="KIL67069.1"/>
    <property type="molecule type" value="Genomic_DNA"/>
</dbReference>
<evidence type="ECO:0000313" key="1">
    <source>
        <dbReference type="EMBL" id="KIL67069.1"/>
    </source>
</evidence>
<name>A0A0C2TJC1_AMAMK</name>
<evidence type="ECO:0000313" key="2">
    <source>
        <dbReference type="Proteomes" id="UP000054549"/>
    </source>
</evidence>